<keyword evidence="4 10" id="KW-0728">SH3 domain</keyword>
<dbReference type="SUPFAM" id="SSF50044">
    <property type="entry name" value="SH3-domain"/>
    <property type="match status" value="2"/>
</dbReference>
<protein>
    <recommendedName>
        <fullName evidence="12">SH3 domain-containing protein</fullName>
    </recommendedName>
</protein>
<dbReference type="CDD" id="cd11855">
    <property type="entry name" value="SH3_Sho1p"/>
    <property type="match status" value="1"/>
</dbReference>
<feature type="region of interest" description="Disordered" evidence="11">
    <location>
        <begin position="119"/>
        <end position="140"/>
    </location>
</feature>
<name>A0A4Z0YS97_9PEZI</name>
<comment type="subcellular location">
    <subcellularLocation>
        <location evidence="1">Cell membrane</location>
        <topology evidence="1">Multi-pass membrane protein</topology>
    </subcellularLocation>
</comment>
<dbReference type="OrthoDB" id="6133115at2759"/>
<evidence type="ECO:0000256" key="4">
    <source>
        <dbReference type="ARBA" id="ARBA00022443"/>
    </source>
</evidence>
<keyword evidence="9" id="KW-0472">Membrane</keyword>
<keyword evidence="6" id="KW-0812">Transmembrane</keyword>
<feature type="compositionally biased region" description="Acidic residues" evidence="11">
    <location>
        <begin position="326"/>
        <end position="346"/>
    </location>
</feature>
<dbReference type="InterPro" id="IPR036028">
    <property type="entry name" value="SH3-like_dom_sf"/>
</dbReference>
<evidence type="ECO:0000256" key="5">
    <source>
        <dbReference type="ARBA" id="ARBA00022475"/>
    </source>
</evidence>
<evidence type="ECO:0000313" key="13">
    <source>
        <dbReference type="EMBL" id="TGJ79342.1"/>
    </source>
</evidence>
<dbReference type="SMART" id="SM00326">
    <property type="entry name" value="SH3"/>
    <property type="match status" value="2"/>
</dbReference>
<dbReference type="PANTHER" id="PTHR35391">
    <property type="entry name" value="C2H2-TYPE DOMAIN-CONTAINING PROTEIN-RELATED"/>
    <property type="match status" value="1"/>
</dbReference>
<comment type="subunit">
    <text evidence="3">Forms homooligomers.</text>
</comment>
<reference evidence="13 14" key="1">
    <citation type="submission" date="2019-03" db="EMBL/GenBank/DDBJ databases">
        <title>Draft genome sequence of Xylaria hypoxylon DSM 108379, a ubiquitous saprotrophic-parasitic fungi on hardwood.</title>
        <authorList>
            <person name="Buettner E."/>
            <person name="Leonhardt S."/>
            <person name="Gebauer A.M."/>
            <person name="Liers C."/>
            <person name="Hofrichter M."/>
            <person name="Kellner H."/>
        </authorList>
    </citation>
    <scope>NUCLEOTIDE SEQUENCE [LARGE SCALE GENOMIC DNA]</scope>
    <source>
        <strain evidence="13 14">DSM 108379</strain>
    </source>
</reference>
<dbReference type="GO" id="GO:0005886">
    <property type="term" value="C:plasma membrane"/>
    <property type="evidence" value="ECO:0007669"/>
    <property type="project" value="UniProtKB-SubCell"/>
</dbReference>
<evidence type="ECO:0000256" key="6">
    <source>
        <dbReference type="ARBA" id="ARBA00022692"/>
    </source>
</evidence>
<organism evidence="13 14">
    <name type="scientific">Xylaria hypoxylon</name>
    <dbReference type="NCBI Taxonomy" id="37992"/>
    <lineage>
        <taxon>Eukaryota</taxon>
        <taxon>Fungi</taxon>
        <taxon>Dikarya</taxon>
        <taxon>Ascomycota</taxon>
        <taxon>Pezizomycotina</taxon>
        <taxon>Sordariomycetes</taxon>
        <taxon>Xylariomycetidae</taxon>
        <taxon>Xylariales</taxon>
        <taxon>Xylariaceae</taxon>
        <taxon>Xylaria</taxon>
    </lineage>
</organism>
<dbReference type="Gene3D" id="2.30.30.40">
    <property type="entry name" value="SH3 Domains"/>
    <property type="match status" value="2"/>
</dbReference>
<dbReference type="PROSITE" id="PS50002">
    <property type="entry name" value="SH3"/>
    <property type="match status" value="2"/>
</dbReference>
<keyword evidence="5" id="KW-1003">Cell membrane</keyword>
<dbReference type="STRING" id="37992.A0A4Z0YS97"/>
<evidence type="ECO:0000256" key="10">
    <source>
        <dbReference type="PROSITE-ProRule" id="PRU00192"/>
    </source>
</evidence>
<evidence type="ECO:0000259" key="12">
    <source>
        <dbReference type="PROSITE" id="PS50002"/>
    </source>
</evidence>
<sequence>MADRPAKVGHAKGTNLMNIPTLASNCASYLNDIVAVLIEDDTAATSLRERIEDERGRFGIWASNLGAFHNAQSVKSLEFRLRNSERMHQSVMDGLNRLAELSYRVYRILSGISPNRVASFNQNSSDTDDNEFPNTGDYGGMGPTSEVDELYLGIGSAISHLFSISMLIRRERPKGRFPNPQNFVPREHSTDITHVRDKFPKLAHSPWLMQRLGNAITLRREALRYRQLHRKELAAQPRSDDVSDNLSGIVATTFVESTNDHDERKTQVENNQDRESVFTSATSFISNYSNLEDLGPRIPDLSDMAIALASMPLSIDGLQIRSHDSENEEDSDTASETNEEGLENIDDPPNTNDVVDLTQSVSHSYRAKAKYSYDASPRDPDELTFAKGDILNIEDINERWWHATTEDGKEGIVPSNYFTVIDDNGESLGTNSPQQLQDLQRSYPYRAKAIYPYKADPEDPDELSFSKYDILEVGAVEKQWWQARNENGEEGSVPSNYLILLEET</sequence>
<dbReference type="Pfam" id="PF00018">
    <property type="entry name" value="SH3_1"/>
    <property type="match status" value="2"/>
</dbReference>
<evidence type="ECO:0000256" key="1">
    <source>
        <dbReference type="ARBA" id="ARBA00004651"/>
    </source>
</evidence>
<evidence type="ECO:0000256" key="9">
    <source>
        <dbReference type="ARBA" id="ARBA00023136"/>
    </source>
</evidence>
<evidence type="ECO:0000256" key="8">
    <source>
        <dbReference type="ARBA" id="ARBA00023016"/>
    </source>
</evidence>
<comment type="caution">
    <text evidence="13">The sequence shown here is derived from an EMBL/GenBank/DDBJ whole genome shotgun (WGS) entry which is preliminary data.</text>
</comment>
<evidence type="ECO:0000256" key="11">
    <source>
        <dbReference type="SAM" id="MobiDB-lite"/>
    </source>
</evidence>
<dbReference type="PANTHER" id="PTHR35391:SF7">
    <property type="entry name" value="C2H2-TYPE DOMAIN-CONTAINING PROTEIN"/>
    <property type="match status" value="1"/>
</dbReference>
<proteinExistence type="inferred from homology"/>
<feature type="domain" description="SH3" evidence="12">
    <location>
        <begin position="442"/>
        <end position="503"/>
    </location>
</feature>
<evidence type="ECO:0000256" key="2">
    <source>
        <dbReference type="ARBA" id="ARBA00009739"/>
    </source>
</evidence>
<dbReference type="PRINTS" id="PR00452">
    <property type="entry name" value="SH3DOMAIN"/>
</dbReference>
<gene>
    <name evidence="13" type="ORF">E0Z10_g9424</name>
</gene>
<evidence type="ECO:0000313" key="14">
    <source>
        <dbReference type="Proteomes" id="UP000297716"/>
    </source>
</evidence>
<keyword evidence="7" id="KW-1133">Transmembrane helix</keyword>
<accession>A0A4Z0YS97</accession>
<dbReference type="AlphaFoldDB" id="A0A4Z0YS97"/>
<keyword evidence="14" id="KW-1185">Reference proteome</keyword>
<keyword evidence="8" id="KW-0346">Stress response</keyword>
<dbReference type="InterPro" id="IPR035522">
    <property type="entry name" value="Sho1_SH3"/>
</dbReference>
<feature type="domain" description="SH3" evidence="12">
    <location>
        <begin position="362"/>
        <end position="423"/>
    </location>
</feature>
<dbReference type="EMBL" id="SKBN01000296">
    <property type="protein sequence ID" value="TGJ79342.1"/>
    <property type="molecule type" value="Genomic_DNA"/>
</dbReference>
<dbReference type="Proteomes" id="UP000297716">
    <property type="component" value="Unassembled WGS sequence"/>
</dbReference>
<evidence type="ECO:0000256" key="3">
    <source>
        <dbReference type="ARBA" id="ARBA00011175"/>
    </source>
</evidence>
<feature type="region of interest" description="Disordered" evidence="11">
    <location>
        <begin position="323"/>
        <end position="353"/>
    </location>
</feature>
<evidence type="ECO:0000256" key="7">
    <source>
        <dbReference type="ARBA" id="ARBA00022989"/>
    </source>
</evidence>
<comment type="similarity">
    <text evidence="2">Belongs to the SHO1 family.</text>
</comment>
<dbReference type="InterPro" id="IPR001452">
    <property type="entry name" value="SH3_domain"/>
</dbReference>